<dbReference type="InterPro" id="IPR042098">
    <property type="entry name" value="TauD-like_sf"/>
</dbReference>
<accession>A0ABT3TEH3</accession>
<organism evidence="7 8">
    <name type="scientific">Candidatus Litorirhabdus singularis</name>
    <dbReference type="NCBI Taxonomy" id="2518993"/>
    <lineage>
        <taxon>Bacteria</taxon>
        <taxon>Pseudomonadati</taxon>
        <taxon>Pseudomonadota</taxon>
        <taxon>Gammaproteobacteria</taxon>
        <taxon>Cellvibrionales</taxon>
        <taxon>Halieaceae</taxon>
        <taxon>Candidatus Litorirhabdus</taxon>
    </lineage>
</organism>
<comment type="similarity">
    <text evidence="1">Belongs to the TfdA dioxygenase family.</text>
</comment>
<dbReference type="Proteomes" id="UP001143362">
    <property type="component" value="Unassembled WGS sequence"/>
</dbReference>
<evidence type="ECO:0000259" key="6">
    <source>
        <dbReference type="Pfam" id="PF02668"/>
    </source>
</evidence>
<dbReference type="PANTHER" id="PTHR30468:SF1">
    <property type="entry name" value="ALPHA-KETOGLUTARATE-DEPENDENT SULFONATE DIOXYGENASE"/>
    <property type="match status" value="1"/>
</dbReference>
<name>A0ABT3TEH3_9GAMM</name>
<sequence length="298" mass="34274">MKLQHNINPGQRPYLKDRHEQLSQLSWERIRAERISPCLGAEISGVDLSKPLDTETFDEVRAALLAYRVIFFRDQDITAQQHMDFAKRFGELEEHPFIPSDAPDAEVVRFDKDEKAVGVENLWHSDVSWREIPSLGSILRAHIVPEIGGDTLFADMVAAYECLDEETKALIEGKSAVNDFTQSFGVFLRPEELAEQQKRFPAVEHPLVRTSPDTGEKSLYANGVFTSHIVGMDRQASDTLLGRLFLEAAVPEYQCRFKWRKDSIAFWDNRVVQHYAANDYWPQRRQMDRVTIIGDRPR</sequence>
<keyword evidence="2" id="KW-0479">Metal-binding</keyword>
<keyword evidence="4" id="KW-0560">Oxidoreductase</keyword>
<reference evidence="7" key="1">
    <citation type="submission" date="2019-02" db="EMBL/GenBank/DDBJ databases">
        <authorList>
            <person name="Li S.-H."/>
        </authorList>
    </citation>
    <scope>NUCLEOTIDE SEQUENCE</scope>
    <source>
        <strain evidence="7">IMCC14734</strain>
    </source>
</reference>
<proteinExistence type="inferred from homology"/>
<dbReference type="SUPFAM" id="SSF51197">
    <property type="entry name" value="Clavaminate synthase-like"/>
    <property type="match status" value="1"/>
</dbReference>
<evidence type="ECO:0000313" key="8">
    <source>
        <dbReference type="Proteomes" id="UP001143362"/>
    </source>
</evidence>
<dbReference type="RefSeq" id="WP_279244554.1">
    <property type="nucleotide sequence ID" value="NZ_SHNN01000001.1"/>
</dbReference>
<evidence type="ECO:0000256" key="1">
    <source>
        <dbReference type="ARBA" id="ARBA00005896"/>
    </source>
</evidence>
<keyword evidence="5" id="KW-0408">Iron</keyword>
<keyword evidence="8" id="KW-1185">Reference proteome</keyword>
<keyword evidence="3 7" id="KW-0223">Dioxygenase</keyword>
<dbReference type="GO" id="GO:0051213">
    <property type="term" value="F:dioxygenase activity"/>
    <property type="evidence" value="ECO:0007669"/>
    <property type="project" value="UniProtKB-KW"/>
</dbReference>
<dbReference type="PANTHER" id="PTHR30468">
    <property type="entry name" value="ALPHA-KETOGLUTARATE-DEPENDENT SULFONATE DIOXYGENASE"/>
    <property type="match status" value="1"/>
</dbReference>
<protein>
    <submittedName>
        <fullName evidence="7">Taurine dioxygenase</fullName>
    </submittedName>
</protein>
<gene>
    <name evidence="7" type="ORF">EYC98_06790</name>
</gene>
<dbReference type="InterPro" id="IPR051323">
    <property type="entry name" value="AtsK-like"/>
</dbReference>
<dbReference type="InterPro" id="IPR003819">
    <property type="entry name" value="TauD/TfdA-like"/>
</dbReference>
<dbReference type="Pfam" id="PF02668">
    <property type="entry name" value="TauD"/>
    <property type="match status" value="1"/>
</dbReference>
<comment type="caution">
    <text evidence="7">The sequence shown here is derived from an EMBL/GenBank/DDBJ whole genome shotgun (WGS) entry which is preliminary data.</text>
</comment>
<evidence type="ECO:0000256" key="3">
    <source>
        <dbReference type="ARBA" id="ARBA00022964"/>
    </source>
</evidence>
<feature type="domain" description="TauD/TfdA-like" evidence="6">
    <location>
        <begin position="33"/>
        <end position="291"/>
    </location>
</feature>
<dbReference type="EMBL" id="SHNN01000001">
    <property type="protein sequence ID" value="MCX2980580.1"/>
    <property type="molecule type" value="Genomic_DNA"/>
</dbReference>
<evidence type="ECO:0000313" key="7">
    <source>
        <dbReference type="EMBL" id="MCX2980580.1"/>
    </source>
</evidence>
<dbReference type="Gene3D" id="3.60.130.10">
    <property type="entry name" value="Clavaminate synthase-like"/>
    <property type="match status" value="1"/>
</dbReference>
<evidence type="ECO:0000256" key="4">
    <source>
        <dbReference type="ARBA" id="ARBA00023002"/>
    </source>
</evidence>
<evidence type="ECO:0000256" key="5">
    <source>
        <dbReference type="ARBA" id="ARBA00023004"/>
    </source>
</evidence>
<evidence type="ECO:0000256" key="2">
    <source>
        <dbReference type="ARBA" id="ARBA00022723"/>
    </source>
</evidence>